<dbReference type="InterPro" id="IPR011118">
    <property type="entry name" value="Tannase/feruloyl_esterase"/>
</dbReference>
<keyword evidence="6" id="KW-0106">Calcium</keyword>
<comment type="similarity">
    <text evidence="1 8">Belongs to the tannase family.</text>
</comment>
<feature type="signal peptide" evidence="8">
    <location>
        <begin position="1"/>
        <end position="20"/>
    </location>
</feature>
<evidence type="ECO:0000256" key="7">
    <source>
        <dbReference type="ARBA" id="ARBA00023157"/>
    </source>
</evidence>
<keyword evidence="3" id="KW-0479">Metal-binding</keyword>
<dbReference type="OrthoDB" id="3039123at2759"/>
<accession>A0A0A1T3K4</accession>
<keyword evidence="4 8" id="KW-0732">Signal</keyword>
<evidence type="ECO:0000313" key="10">
    <source>
        <dbReference type="Proteomes" id="UP000039046"/>
    </source>
</evidence>
<keyword evidence="7" id="KW-1015">Disulfide bond</keyword>
<dbReference type="GO" id="GO:0030600">
    <property type="term" value="F:feruloyl esterase activity"/>
    <property type="evidence" value="ECO:0007669"/>
    <property type="project" value="UniProtKB-ARBA"/>
</dbReference>
<dbReference type="PROSITE" id="PS51257">
    <property type="entry name" value="PROKAR_LIPOPROTEIN"/>
    <property type="match status" value="1"/>
</dbReference>
<name>A0A0A1T3K4_9HYPO</name>
<dbReference type="HOGENOM" id="CLU_014819_3_2_1"/>
<dbReference type="PANTHER" id="PTHR33938">
    <property type="entry name" value="FERULOYL ESTERASE B-RELATED"/>
    <property type="match status" value="1"/>
</dbReference>
<proteinExistence type="inferred from homology"/>
<gene>
    <name evidence="9" type="ORF">VHEMI01022</name>
</gene>
<evidence type="ECO:0000256" key="6">
    <source>
        <dbReference type="ARBA" id="ARBA00022837"/>
    </source>
</evidence>
<dbReference type="Pfam" id="PF07519">
    <property type="entry name" value="Tannase"/>
    <property type="match status" value="1"/>
</dbReference>
<dbReference type="PANTHER" id="PTHR33938:SF8">
    <property type="entry name" value="CARBOXYLIC ESTER HYDROLASE"/>
    <property type="match status" value="1"/>
</dbReference>
<evidence type="ECO:0000313" key="9">
    <source>
        <dbReference type="EMBL" id="CEJ80862.1"/>
    </source>
</evidence>
<keyword evidence="2" id="KW-0719">Serine esterase</keyword>
<evidence type="ECO:0000256" key="2">
    <source>
        <dbReference type="ARBA" id="ARBA00022487"/>
    </source>
</evidence>
<evidence type="ECO:0000256" key="8">
    <source>
        <dbReference type="RuleBase" id="RU361238"/>
    </source>
</evidence>
<feature type="chain" id="PRO_5005108652" description="Carboxylic ester hydrolase" evidence="8">
    <location>
        <begin position="21"/>
        <end position="499"/>
    </location>
</feature>
<dbReference type="AlphaFoldDB" id="A0A0A1T3K4"/>
<organism evidence="9 10">
    <name type="scientific">[Torrubiella] hemipterigena</name>
    <dbReference type="NCBI Taxonomy" id="1531966"/>
    <lineage>
        <taxon>Eukaryota</taxon>
        <taxon>Fungi</taxon>
        <taxon>Dikarya</taxon>
        <taxon>Ascomycota</taxon>
        <taxon>Pezizomycotina</taxon>
        <taxon>Sordariomycetes</taxon>
        <taxon>Hypocreomycetidae</taxon>
        <taxon>Hypocreales</taxon>
        <taxon>Clavicipitaceae</taxon>
        <taxon>Clavicipitaceae incertae sedis</taxon>
        <taxon>'Torrubiella' clade</taxon>
    </lineage>
</organism>
<dbReference type="EMBL" id="CDHN01000001">
    <property type="protein sequence ID" value="CEJ80862.1"/>
    <property type="molecule type" value="Genomic_DNA"/>
</dbReference>
<keyword evidence="5 8" id="KW-0378">Hydrolase</keyword>
<evidence type="ECO:0000256" key="5">
    <source>
        <dbReference type="ARBA" id="ARBA00022801"/>
    </source>
</evidence>
<keyword evidence="10" id="KW-1185">Reference proteome</keyword>
<evidence type="ECO:0000256" key="1">
    <source>
        <dbReference type="ARBA" id="ARBA00006249"/>
    </source>
</evidence>
<dbReference type="GO" id="GO:0046872">
    <property type="term" value="F:metal ion binding"/>
    <property type="evidence" value="ECO:0007669"/>
    <property type="project" value="UniProtKB-KW"/>
</dbReference>
<dbReference type="Proteomes" id="UP000039046">
    <property type="component" value="Unassembled WGS sequence"/>
</dbReference>
<dbReference type="Gene3D" id="3.40.50.1820">
    <property type="entry name" value="alpha/beta hydrolase"/>
    <property type="match status" value="1"/>
</dbReference>
<reference evidence="9 10" key="1">
    <citation type="journal article" date="2015" name="Genome Announc.">
        <title>Draft Genome Sequence and Gene Annotation of the Entomopathogenic Fungus Verticillium hemipterigenum.</title>
        <authorList>
            <person name="Horn F."/>
            <person name="Habel A."/>
            <person name="Scharf D.H."/>
            <person name="Dworschak J."/>
            <person name="Brakhage A.A."/>
            <person name="Guthke R."/>
            <person name="Hertweck C."/>
            <person name="Linde J."/>
        </authorList>
    </citation>
    <scope>NUCLEOTIDE SEQUENCE [LARGE SCALE GENOMIC DNA]</scope>
</reference>
<dbReference type="EC" id="3.1.1.-" evidence="8"/>
<dbReference type="SUPFAM" id="SSF53474">
    <property type="entry name" value="alpha/beta-Hydrolases"/>
    <property type="match status" value="2"/>
</dbReference>
<evidence type="ECO:0000256" key="3">
    <source>
        <dbReference type="ARBA" id="ARBA00022723"/>
    </source>
</evidence>
<dbReference type="InterPro" id="IPR029058">
    <property type="entry name" value="AB_hydrolase_fold"/>
</dbReference>
<sequence length="499" mass="53877">MLSLRQIFPLIASFAATASACTPCTSLTLSNPPPGTSLINITSIERHDVTVTGTRFNGTGTVSNISFCDVEIYLTHGSSHDAVRIAVWLPLPIQKWTGRFMGTGGSGFRAGIFDPALAEGVADGFAATSTDAGVGNAGDDPSSWAQNRQLVNNFVYLSIHEMTVVGKQVAEQFYGKKPTYSYFNGCSQGGRQGYRAALEYPDDYHGISAHSPGINWDRLLPGFLWPYLQKLQTPGLTTCKIAGITAASIAACDPDDGAVDGLISYPPSCKFDATSLVGKEIAGCDVDKTITKAEADAWNSIRDGPKYKSGKSIWYGMQPGSDISFVTLAPFAPGESWLKDFILRSPNYNTSTLTYDDYLADFAKSVKTFGQSWGSPSADLSAFKKRGGKLLTFHGWSDQSVPGESTIEYWNRVSQTVGGVDDFYRLFMAPGVGHCASFGYGPGPWSLMDTLVDWVEHGKAPDTLFAAGFGKTRNLCRYPKRLMYKGSSSVENASSWTCI</sequence>
<evidence type="ECO:0000256" key="4">
    <source>
        <dbReference type="ARBA" id="ARBA00022729"/>
    </source>
</evidence>
<protein>
    <recommendedName>
        <fullName evidence="8">Carboxylic ester hydrolase</fullName>
        <ecNumber evidence="8">3.1.1.-</ecNumber>
    </recommendedName>
</protein>